<reference evidence="6" key="1">
    <citation type="journal article" date="2019" name="Int. J. Syst. Evol. Microbiol.">
        <title>The Global Catalogue of Microorganisms (GCM) 10K type strain sequencing project: providing services to taxonomists for standard genome sequencing and annotation.</title>
        <authorList>
            <consortium name="The Broad Institute Genomics Platform"/>
            <consortium name="The Broad Institute Genome Sequencing Center for Infectious Disease"/>
            <person name="Wu L."/>
            <person name="Ma J."/>
        </authorList>
    </citation>
    <scope>NUCLEOTIDE SEQUENCE [LARGE SCALE GENOMIC DNA]</scope>
    <source>
        <strain evidence="6">JCM 16578</strain>
    </source>
</reference>
<dbReference type="SMART" id="SM00342">
    <property type="entry name" value="HTH_ARAC"/>
    <property type="match status" value="1"/>
</dbReference>
<feature type="domain" description="HTH araC/xylS-type" evidence="4">
    <location>
        <begin position="233"/>
        <end position="333"/>
    </location>
</feature>
<evidence type="ECO:0000259" key="4">
    <source>
        <dbReference type="PROSITE" id="PS01124"/>
    </source>
</evidence>
<evidence type="ECO:0000313" key="5">
    <source>
        <dbReference type="EMBL" id="GAA3906957.1"/>
    </source>
</evidence>
<sequence>MSDQKLEDSADSSLNCGRATDFKTKMNLTARQIRDTEHIFQEWEGGPFSHLTRLTIPQQSAHGFKFSANGHLFESLLSVKVYCDSLTGISGSNLDQDPIVADLVTAGRIGFAGKYGTHIVTPGQICIRDTKASWEFDCAPATRVRVVTIPRHLLFSRMRSTKVLNQAYVSDISAPEVRFLLNFLEAIEKTSDDLDLSISAQNIALDACATLFSGMLSERAELGLQEHPNATLKAAKNVIEKNLDRHDLSPAMVAQTVGVSLRTLHRSFSASNDSIMAFARRRRLQKAHGELVRLGGKASVSEIAARWHFADASHFIRHFKSVYGTTPTAYLRNYGATGSEN</sequence>
<proteinExistence type="predicted"/>
<keyword evidence="1" id="KW-0805">Transcription regulation</keyword>
<dbReference type="PANTHER" id="PTHR46796">
    <property type="entry name" value="HTH-TYPE TRANSCRIPTIONAL ACTIVATOR RHAS-RELATED"/>
    <property type="match status" value="1"/>
</dbReference>
<dbReference type="RefSeq" id="WP_345554529.1">
    <property type="nucleotide sequence ID" value="NZ_BAAAZA010000067.1"/>
</dbReference>
<dbReference type="InterPro" id="IPR018060">
    <property type="entry name" value="HTH_AraC"/>
</dbReference>
<accession>A0ABP7LR18</accession>
<dbReference type="SUPFAM" id="SSF46689">
    <property type="entry name" value="Homeodomain-like"/>
    <property type="match status" value="1"/>
</dbReference>
<dbReference type="PANTHER" id="PTHR46796:SF6">
    <property type="entry name" value="ARAC SUBFAMILY"/>
    <property type="match status" value="1"/>
</dbReference>
<evidence type="ECO:0000256" key="2">
    <source>
        <dbReference type="ARBA" id="ARBA00023125"/>
    </source>
</evidence>
<evidence type="ECO:0000313" key="6">
    <source>
        <dbReference type="Proteomes" id="UP001501563"/>
    </source>
</evidence>
<keyword evidence="2" id="KW-0238">DNA-binding</keyword>
<dbReference type="Gene3D" id="1.10.10.60">
    <property type="entry name" value="Homeodomain-like"/>
    <property type="match status" value="1"/>
</dbReference>
<dbReference type="Proteomes" id="UP001501563">
    <property type="component" value="Unassembled WGS sequence"/>
</dbReference>
<protein>
    <recommendedName>
        <fullName evidence="4">HTH araC/xylS-type domain-containing protein</fullName>
    </recommendedName>
</protein>
<dbReference type="PROSITE" id="PS01124">
    <property type="entry name" value="HTH_ARAC_FAMILY_2"/>
    <property type="match status" value="1"/>
</dbReference>
<organism evidence="5 6">
    <name type="scientific">Streptomyces lannensis</name>
    <dbReference type="NCBI Taxonomy" id="766498"/>
    <lineage>
        <taxon>Bacteria</taxon>
        <taxon>Bacillati</taxon>
        <taxon>Actinomycetota</taxon>
        <taxon>Actinomycetes</taxon>
        <taxon>Kitasatosporales</taxon>
        <taxon>Streptomycetaceae</taxon>
        <taxon>Streptomyces</taxon>
    </lineage>
</organism>
<dbReference type="InterPro" id="IPR009057">
    <property type="entry name" value="Homeodomain-like_sf"/>
</dbReference>
<comment type="caution">
    <text evidence="5">The sequence shown here is derived from an EMBL/GenBank/DDBJ whole genome shotgun (WGS) entry which is preliminary data.</text>
</comment>
<keyword evidence="3" id="KW-0804">Transcription</keyword>
<keyword evidence="6" id="KW-1185">Reference proteome</keyword>
<name>A0ABP7LR18_9ACTN</name>
<dbReference type="EMBL" id="BAAAZA010000067">
    <property type="protein sequence ID" value="GAA3906957.1"/>
    <property type="molecule type" value="Genomic_DNA"/>
</dbReference>
<dbReference type="Pfam" id="PF12833">
    <property type="entry name" value="HTH_18"/>
    <property type="match status" value="1"/>
</dbReference>
<evidence type="ECO:0000256" key="3">
    <source>
        <dbReference type="ARBA" id="ARBA00023163"/>
    </source>
</evidence>
<dbReference type="InterPro" id="IPR050204">
    <property type="entry name" value="AraC_XylS_family_regulators"/>
</dbReference>
<gene>
    <name evidence="5" type="ORF">GCM10022207_90500</name>
</gene>
<evidence type="ECO:0000256" key="1">
    <source>
        <dbReference type="ARBA" id="ARBA00023015"/>
    </source>
</evidence>